<evidence type="ECO:0000256" key="3">
    <source>
        <dbReference type="ARBA" id="ARBA00022729"/>
    </source>
</evidence>
<dbReference type="EMBL" id="FQWV01000005">
    <property type="protein sequence ID" value="SHH26286.1"/>
    <property type="molecule type" value="Genomic_DNA"/>
</dbReference>
<dbReference type="Gene3D" id="3.40.190.10">
    <property type="entry name" value="Periplasmic binding protein-like II"/>
    <property type="match status" value="1"/>
</dbReference>
<keyword evidence="2" id="KW-0813">Transport</keyword>
<dbReference type="CDD" id="cd00995">
    <property type="entry name" value="PBP2_NikA_DppA_OppA_like"/>
    <property type="match status" value="1"/>
</dbReference>
<evidence type="ECO:0000256" key="2">
    <source>
        <dbReference type="ARBA" id="ARBA00022448"/>
    </source>
</evidence>
<reference evidence="6 7" key="1">
    <citation type="submission" date="2016-11" db="EMBL/GenBank/DDBJ databases">
        <authorList>
            <person name="Jaros S."/>
            <person name="Januszkiewicz K."/>
            <person name="Wedrychowicz H."/>
        </authorList>
    </citation>
    <scope>NUCLEOTIDE SEQUENCE [LARGE SCALE GENOMIC DNA]</scope>
    <source>
        <strain evidence="6 7">DSM 9297</strain>
    </source>
</reference>
<dbReference type="RefSeq" id="WP_073309471.1">
    <property type="nucleotide sequence ID" value="NZ_FQWV01000005.1"/>
</dbReference>
<feature type="region of interest" description="Disordered" evidence="4">
    <location>
        <begin position="23"/>
        <end position="73"/>
    </location>
</feature>
<dbReference type="PANTHER" id="PTHR30290:SF9">
    <property type="entry name" value="OLIGOPEPTIDE-BINDING PROTEIN APPA"/>
    <property type="match status" value="1"/>
</dbReference>
<evidence type="ECO:0000313" key="6">
    <source>
        <dbReference type="EMBL" id="SHH26286.1"/>
    </source>
</evidence>
<feature type="domain" description="Solute-binding protein family 5" evidence="5">
    <location>
        <begin position="110"/>
        <end position="556"/>
    </location>
</feature>
<dbReference type="GO" id="GO:1904680">
    <property type="term" value="F:peptide transmembrane transporter activity"/>
    <property type="evidence" value="ECO:0007669"/>
    <property type="project" value="TreeGrafter"/>
</dbReference>
<gene>
    <name evidence="6" type="ORF">SAMN05443636_2216</name>
</gene>
<dbReference type="PROSITE" id="PS51318">
    <property type="entry name" value="TAT"/>
    <property type="match status" value="1"/>
</dbReference>
<dbReference type="PROSITE" id="PS51257">
    <property type="entry name" value="PROKAR_LIPOPROTEIN"/>
    <property type="match status" value="1"/>
</dbReference>
<name>A0A1M5RJH4_9EURY</name>
<accession>A0A1M5RJH4</accession>
<dbReference type="STRING" id="43928.SAMN05443636_2216"/>
<sequence length="658" mass="71771">MSEDTTRRRFLTATGSGVAAALAGCSSNTPGQQTTESADATATEGSATGSSNTESGIGQPDKAGGPSGTLRLAATGPIQTLDPVNAKGSGAGYNQYQESLMYFPEGALPPVGELASDYTVSDDGKTYTFTLKEGVTHHDGQELTASDFVYSWRRLAGSAKSRNADDIIGGTFTIQHEGATSENLNNYEIGSLAVRAPDKNTFEFDMAAPFHAIPSQIAGGAFGVIPEGAVQYPRPSQMDGSKQPTYDGNSPLYEGEYKYQEYFSTAGDGPYFASTGPFKVDSWSKGDQIRLTAFSDYHGEGPKIQTITYTVIGSSNTRYQRFVNGNLDMVNGIPNSKYDPDDLVIDEENGAVKVGRYRLNEGTVVNYGQVTSLETDYILFNCDNVKRPARRAFAYMINQHDIAETIYKGIGSPAYTITPKPAFPRLGGKDQVAAYKAFVKNGEGSNDVPGNVGENGYPYGFDEARLDEAASVMEAAGHSADNPYKVTFTIFKGSDVWDQLAKRIQAKAQAAHIDVTIEKASFGTIIGKAIDGTMDMFSLGDGMEWPESDNFLRFLHAGNPGTAFTRWGSTDKSKWNDFMKTADSAWQNKYKPNRGPGDQNQKMRNEAYITVEQMNWASVQELPTVFGVFERFWYDDVNEEMVSTMEDQKFNHLQLDRP</sequence>
<dbReference type="SUPFAM" id="SSF53850">
    <property type="entry name" value="Periplasmic binding protein-like II"/>
    <property type="match status" value="1"/>
</dbReference>
<evidence type="ECO:0000256" key="1">
    <source>
        <dbReference type="ARBA" id="ARBA00005695"/>
    </source>
</evidence>
<dbReference type="AlphaFoldDB" id="A0A1M5RJH4"/>
<evidence type="ECO:0000259" key="5">
    <source>
        <dbReference type="Pfam" id="PF00496"/>
    </source>
</evidence>
<comment type="similarity">
    <text evidence="1">Belongs to the bacterial solute-binding protein 5 family.</text>
</comment>
<keyword evidence="7" id="KW-1185">Reference proteome</keyword>
<dbReference type="InterPro" id="IPR000914">
    <property type="entry name" value="SBP_5_dom"/>
</dbReference>
<evidence type="ECO:0000256" key="4">
    <source>
        <dbReference type="SAM" id="MobiDB-lite"/>
    </source>
</evidence>
<keyword evidence="3" id="KW-0732">Signal</keyword>
<dbReference type="InterPro" id="IPR039424">
    <property type="entry name" value="SBP_5"/>
</dbReference>
<dbReference type="Gene3D" id="3.10.105.10">
    <property type="entry name" value="Dipeptide-binding Protein, Domain 3"/>
    <property type="match status" value="1"/>
</dbReference>
<evidence type="ECO:0000313" key="7">
    <source>
        <dbReference type="Proteomes" id="UP000184357"/>
    </source>
</evidence>
<organism evidence="6 7">
    <name type="scientific">Halobaculum gomorrense</name>
    <dbReference type="NCBI Taxonomy" id="43928"/>
    <lineage>
        <taxon>Archaea</taxon>
        <taxon>Methanobacteriati</taxon>
        <taxon>Methanobacteriota</taxon>
        <taxon>Stenosarchaea group</taxon>
        <taxon>Halobacteria</taxon>
        <taxon>Halobacteriales</taxon>
        <taxon>Haloferacaceae</taxon>
        <taxon>Halobaculum</taxon>
    </lineage>
</organism>
<dbReference type="NCBIfam" id="TIGR01409">
    <property type="entry name" value="TAT_signal_seq"/>
    <property type="match status" value="1"/>
</dbReference>
<feature type="compositionally biased region" description="Polar residues" evidence="4">
    <location>
        <begin position="25"/>
        <end position="56"/>
    </location>
</feature>
<dbReference type="InterPro" id="IPR019546">
    <property type="entry name" value="TAT_signal_bac_arc"/>
</dbReference>
<dbReference type="GO" id="GO:0015833">
    <property type="term" value="P:peptide transport"/>
    <property type="evidence" value="ECO:0007669"/>
    <property type="project" value="TreeGrafter"/>
</dbReference>
<proteinExistence type="inferred from homology"/>
<protein>
    <submittedName>
        <fullName evidence="6">Peptide/nickel transport system substrate-binding protein</fullName>
    </submittedName>
</protein>
<dbReference type="InterPro" id="IPR006311">
    <property type="entry name" value="TAT_signal"/>
</dbReference>
<dbReference type="OrthoDB" id="194307at2157"/>
<dbReference type="PANTHER" id="PTHR30290">
    <property type="entry name" value="PERIPLASMIC BINDING COMPONENT OF ABC TRANSPORTER"/>
    <property type="match status" value="1"/>
</dbReference>
<dbReference type="Pfam" id="PF00496">
    <property type="entry name" value="SBP_bac_5"/>
    <property type="match status" value="1"/>
</dbReference>
<dbReference type="Proteomes" id="UP000184357">
    <property type="component" value="Unassembled WGS sequence"/>
</dbReference>